<dbReference type="InterPro" id="IPR007278">
    <property type="entry name" value="DUF397"/>
</dbReference>
<dbReference type="AlphaFoldDB" id="A0A918ALU9"/>
<protein>
    <recommendedName>
        <fullName evidence="1">DUF397 domain-containing protein</fullName>
    </recommendedName>
</protein>
<reference evidence="2" key="1">
    <citation type="journal article" date="2014" name="Int. J. Syst. Evol. Microbiol.">
        <title>Complete genome sequence of Corynebacterium casei LMG S-19264T (=DSM 44701T), isolated from a smear-ripened cheese.</title>
        <authorList>
            <consortium name="US DOE Joint Genome Institute (JGI-PGF)"/>
            <person name="Walter F."/>
            <person name="Albersmeier A."/>
            <person name="Kalinowski J."/>
            <person name="Ruckert C."/>
        </authorList>
    </citation>
    <scope>NUCLEOTIDE SEQUENCE</scope>
    <source>
        <strain evidence="2">JCM 3313</strain>
    </source>
</reference>
<dbReference type="Pfam" id="PF04149">
    <property type="entry name" value="DUF397"/>
    <property type="match status" value="1"/>
</dbReference>
<evidence type="ECO:0000259" key="1">
    <source>
        <dbReference type="Pfam" id="PF04149"/>
    </source>
</evidence>
<feature type="domain" description="DUF397" evidence="1">
    <location>
        <begin position="16"/>
        <end position="64"/>
    </location>
</feature>
<accession>A0A918ALU9</accession>
<dbReference type="RefSeq" id="WP_306344674.1">
    <property type="nucleotide sequence ID" value="NZ_BMRG01000004.1"/>
</dbReference>
<name>A0A918ALU9_9PSEU</name>
<gene>
    <name evidence="2" type="ORF">GCM10010185_28220</name>
</gene>
<evidence type="ECO:0000313" key="3">
    <source>
        <dbReference type="Proteomes" id="UP000639606"/>
    </source>
</evidence>
<dbReference type="Proteomes" id="UP000639606">
    <property type="component" value="Unassembled WGS sequence"/>
</dbReference>
<evidence type="ECO:0000313" key="2">
    <source>
        <dbReference type="EMBL" id="GGP54164.1"/>
    </source>
</evidence>
<dbReference type="EMBL" id="BMRG01000004">
    <property type="protein sequence ID" value="GGP54164.1"/>
    <property type="molecule type" value="Genomic_DNA"/>
</dbReference>
<comment type="caution">
    <text evidence="2">The sequence shown here is derived from an EMBL/GenBank/DDBJ whole genome shotgun (WGS) entry which is preliminary data.</text>
</comment>
<sequence>MIAEEVRRIETTMTRHWRKSSHSGPNTDCVEIAGSHTALRDSKNPVLKLTIGPAGLAVFLEAAKQGCFTR</sequence>
<organism evidence="2 3">
    <name type="scientific">Saccharothrix coeruleofusca</name>
    <dbReference type="NCBI Taxonomy" id="33919"/>
    <lineage>
        <taxon>Bacteria</taxon>
        <taxon>Bacillati</taxon>
        <taxon>Actinomycetota</taxon>
        <taxon>Actinomycetes</taxon>
        <taxon>Pseudonocardiales</taxon>
        <taxon>Pseudonocardiaceae</taxon>
        <taxon>Saccharothrix</taxon>
    </lineage>
</organism>
<reference evidence="2" key="2">
    <citation type="submission" date="2020-09" db="EMBL/GenBank/DDBJ databases">
        <authorList>
            <person name="Sun Q."/>
            <person name="Ohkuma M."/>
        </authorList>
    </citation>
    <scope>NUCLEOTIDE SEQUENCE</scope>
    <source>
        <strain evidence="2">JCM 3313</strain>
    </source>
</reference>
<keyword evidence="3" id="KW-1185">Reference proteome</keyword>
<proteinExistence type="predicted"/>